<proteinExistence type="predicted"/>
<accession>A0A9P7SYQ3</accession>
<feature type="compositionally biased region" description="Polar residues" evidence="1">
    <location>
        <begin position="201"/>
        <end position="213"/>
    </location>
</feature>
<keyword evidence="3" id="KW-1185">Reference proteome</keyword>
<dbReference type="Proteomes" id="UP000748025">
    <property type="component" value="Unassembled WGS sequence"/>
</dbReference>
<evidence type="ECO:0000313" key="2">
    <source>
        <dbReference type="EMBL" id="KAG6003713.1"/>
    </source>
</evidence>
<gene>
    <name evidence="2" type="ORF">E4U43_000883</name>
</gene>
<feature type="region of interest" description="Disordered" evidence="1">
    <location>
        <begin position="1"/>
        <end position="46"/>
    </location>
</feature>
<organism evidence="2 3">
    <name type="scientific">Claviceps pusilla</name>
    <dbReference type="NCBI Taxonomy" id="123648"/>
    <lineage>
        <taxon>Eukaryota</taxon>
        <taxon>Fungi</taxon>
        <taxon>Dikarya</taxon>
        <taxon>Ascomycota</taxon>
        <taxon>Pezizomycotina</taxon>
        <taxon>Sordariomycetes</taxon>
        <taxon>Hypocreomycetidae</taxon>
        <taxon>Hypocreales</taxon>
        <taxon>Clavicipitaceae</taxon>
        <taxon>Claviceps</taxon>
    </lineage>
</organism>
<feature type="compositionally biased region" description="Polar residues" evidence="1">
    <location>
        <begin position="139"/>
        <end position="151"/>
    </location>
</feature>
<reference evidence="2" key="1">
    <citation type="journal article" date="2020" name="bioRxiv">
        <title>Whole genome comparisons of ergot fungi reveals the divergence and evolution of species within the genus Claviceps are the result of varying mechanisms driving genome evolution and host range expansion.</title>
        <authorList>
            <person name="Wyka S.A."/>
            <person name="Mondo S.J."/>
            <person name="Liu M."/>
            <person name="Dettman J."/>
            <person name="Nalam V."/>
            <person name="Broders K.D."/>
        </authorList>
    </citation>
    <scope>NUCLEOTIDE SEQUENCE</scope>
    <source>
        <strain evidence="2">CCC 602</strain>
    </source>
</reference>
<feature type="region of interest" description="Disordered" evidence="1">
    <location>
        <begin position="165"/>
        <end position="213"/>
    </location>
</feature>
<protein>
    <submittedName>
        <fullName evidence="2">Uncharacterized protein</fullName>
    </submittedName>
</protein>
<feature type="compositionally biased region" description="Basic and acidic residues" evidence="1">
    <location>
        <begin position="390"/>
        <end position="405"/>
    </location>
</feature>
<feature type="compositionally biased region" description="Polar residues" evidence="1">
    <location>
        <begin position="19"/>
        <end position="30"/>
    </location>
</feature>
<name>A0A9P7SYQ3_9HYPO</name>
<dbReference type="AlphaFoldDB" id="A0A9P7SYQ3"/>
<evidence type="ECO:0000256" key="1">
    <source>
        <dbReference type="SAM" id="MobiDB-lite"/>
    </source>
</evidence>
<feature type="region of interest" description="Disordered" evidence="1">
    <location>
        <begin position="368"/>
        <end position="434"/>
    </location>
</feature>
<dbReference type="OrthoDB" id="4207421at2759"/>
<comment type="caution">
    <text evidence="2">The sequence shown here is derived from an EMBL/GenBank/DDBJ whole genome shotgun (WGS) entry which is preliminary data.</text>
</comment>
<dbReference type="EMBL" id="SRPW01001267">
    <property type="protein sequence ID" value="KAG6003713.1"/>
    <property type="molecule type" value="Genomic_DNA"/>
</dbReference>
<sequence length="434" mass="47642">MHPVMVARTSRIIRDPDTSAATRRSSMTESRSGEATYATRRHTTNSMQLGNTVDKLKLLDSSVHSTEKNLTISEKSNEAISAPLIAVQRELVGQRTSSANALSKDGHPASTEDIHHKLVQVVTETDALKPTTPMRRATDSTAPAQVGQQSRGLAKLLGRIYSKSASPESEAFKKRSKLGSGEKDSLLTRSASQPDKKRPAVSSTEIRLNEDQNLNRNKIQQMMGVQSICHHASSTLIRGHSYGHQSGTEVTPEEEQQELAELTREHGNHSRYMSWSSANPFDTEEDFECDLDQGVLHVSPAGSSTPRIRVQQCLDASPSNYSIQDLSGDSLGQVNVAKVVQIGKRDKSNEPTIHEVTIQTAALDPRQSLRGGCLRPKEEIGHAKKHPSPSKRDLEELERAFRRYELPPAPYQDDDDADELAAASPTALFAGERS</sequence>
<evidence type="ECO:0000313" key="3">
    <source>
        <dbReference type="Proteomes" id="UP000748025"/>
    </source>
</evidence>
<feature type="region of interest" description="Disordered" evidence="1">
    <location>
        <begin position="127"/>
        <end position="151"/>
    </location>
</feature>